<evidence type="ECO:0000313" key="2">
    <source>
        <dbReference type="EMBL" id="PCI25946.1"/>
    </source>
</evidence>
<dbReference type="Proteomes" id="UP000218113">
    <property type="component" value="Unassembled WGS sequence"/>
</dbReference>
<dbReference type="Gene3D" id="3.40.50.300">
    <property type="entry name" value="P-loop containing nucleotide triphosphate hydrolases"/>
    <property type="match status" value="1"/>
</dbReference>
<dbReference type="GO" id="GO:0016887">
    <property type="term" value="F:ATP hydrolysis activity"/>
    <property type="evidence" value="ECO:0007669"/>
    <property type="project" value="InterPro"/>
</dbReference>
<sequence length="184" mass="21344">LSFLQQADLGIQDIQVEIKKVQKEDLPNDLPQEFSKALLGQEISRIEFIHEISDGQSVRFSIEQESDGTKKMFELSGIWMDVLSEGKIIIIDEFDNSLHQHLLNFLIHKIHAQNPKGAQLIFTTHNVNLMEGNFRRDQFWFVERNRNNESRLYPLSKFSVRKGEAIKNNYLRGSYGAIPIIDED</sequence>
<reference evidence="3" key="1">
    <citation type="submission" date="2017-08" db="EMBL/GenBank/DDBJ databases">
        <title>A dynamic microbial community with high functional redundancy inhabits the cold, oxic subseafloor aquifer.</title>
        <authorList>
            <person name="Tully B.J."/>
            <person name="Wheat C.G."/>
            <person name="Glazer B.T."/>
            <person name="Huber J.A."/>
        </authorList>
    </citation>
    <scope>NUCLEOTIDE SEQUENCE [LARGE SCALE GENOMIC DNA]</scope>
</reference>
<accession>A0A2A4SX31</accession>
<dbReference type="Pfam" id="PF13304">
    <property type="entry name" value="AAA_21"/>
    <property type="match status" value="1"/>
</dbReference>
<feature type="non-terminal residue" evidence="2">
    <location>
        <position position="1"/>
    </location>
</feature>
<dbReference type="SUPFAM" id="SSF52540">
    <property type="entry name" value="P-loop containing nucleoside triphosphate hydrolases"/>
    <property type="match status" value="1"/>
</dbReference>
<proteinExistence type="predicted"/>
<dbReference type="AlphaFoldDB" id="A0A2A4SX31"/>
<name>A0A2A4SX31_9DELT</name>
<gene>
    <name evidence="2" type="ORF">COB67_10510</name>
</gene>
<dbReference type="PANTHER" id="PTHR40396:SF1">
    <property type="entry name" value="ATPASE AAA-TYPE CORE DOMAIN-CONTAINING PROTEIN"/>
    <property type="match status" value="1"/>
</dbReference>
<dbReference type="CDD" id="cd00267">
    <property type="entry name" value="ABC_ATPase"/>
    <property type="match status" value="1"/>
</dbReference>
<dbReference type="InterPro" id="IPR027417">
    <property type="entry name" value="P-loop_NTPase"/>
</dbReference>
<evidence type="ECO:0000313" key="3">
    <source>
        <dbReference type="Proteomes" id="UP000218113"/>
    </source>
</evidence>
<dbReference type="GO" id="GO:0005524">
    <property type="term" value="F:ATP binding"/>
    <property type="evidence" value="ECO:0007669"/>
    <property type="project" value="InterPro"/>
</dbReference>
<organism evidence="2 3">
    <name type="scientific">SAR324 cluster bacterium</name>
    <dbReference type="NCBI Taxonomy" id="2024889"/>
    <lineage>
        <taxon>Bacteria</taxon>
        <taxon>Deltaproteobacteria</taxon>
        <taxon>SAR324 cluster</taxon>
    </lineage>
</organism>
<dbReference type="PANTHER" id="PTHR40396">
    <property type="entry name" value="ATPASE-LIKE PROTEIN"/>
    <property type="match status" value="1"/>
</dbReference>
<comment type="caution">
    <text evidence="2">The sequence shown here is derived from an EMBL/GenBank/DDBJ whole genome shotgun (WGS) entry which is preliminary data.</text>
</comment>
<dbReference type="InterPro" id="IPR003959">
    <property type="entry name" value="ATPase_AAA_core"/>
</dbReference>
<feature type="domain" description="ATPase AAA-type core" evidence="1">
    <location>
        <begin position="6"/>
        <end position="131"/>
    </location>
</feature>
<evidence type="ECO:0000259" key="1">
    <source>
        <dbReference type="Pfam" id="PF13304"/>
    </source>
</evidence>
<dbReference type="EMBL" id="NVSR01000107">
    <property type="protein sequence ID" value="PCI25946.1"/>
    <property type="molecule type" value="Genomic_DNA"/>
</dbReference>
<protein>
    <submittedName>
        <fullName evidence="2">RloA protein</fullName>
    </submittedName>
</protein>